<dbReference type="InterPro" id="IPR004254">
    <property type="entry name" value="AdipoR/HlyIII-related"/>
</dbReference>
<protein>
    <submittedName>
        <fullName evidence="9">Hemolysin III</fullName>
    </submittedName>
</protein>
<sequence length="245" mass="26391">MRTKTSRTERETSFQYARTVPPASLTKREPSAQTKPKLRGWIHLWSALGALASGAALIALAGATVSARAALGTSVYVVTVLGLFGVSALYHRRTWRTDGARTTMRRLDHSMIFLFIAGTYTPLAMLAMRPTTATVVLAVVWGGALGGVVLKLAWPHAPRWVGVPVYIALGWVAVFVLPDLLSNAGVAALVLLLVGGVLYTGGAICYALRRPDPWPKVFGYHEFFHAAVSAAAICHHIAIWLALYS</sequence>
<feature type="transmembrane region" description="Helical" evidence="8">
    <location>
        <begin position="134"/>
        <end position="153"/>
    </location>
</feature>
<comment type="similarity">
    <text evidence="2">Belongs to the UPF0073 (Hly-III) family.</text>
</comment>
<dbReference type="InterPro" id="IPR005744">
    <property type="entry name" value="Hy-lIII"/>
</dbReference>
<dbReference type="AlphaFoldDB" id="A0A1H0QNR2"/>
<evidence type="ECO:0000256" key="5">
    <source>
        <dbReference type="ARBA" id="ARBA00022989"/>
    </source>
</evidence>
<feature type="binding site" evidence="7">
    <location>
        <position position="221"/>
    </location>
    <ligand>
        <name>Zn(2+)</name>
        <dbReference type="ChEBI" id="CHEBI:29105"/>
    </ligand>
</feature>
<dbReference type="GO" id="GO:0005886">
    <property type="term" value="C:plasma membrane"/>
    <property type="evidence" value="ECO:0007669"/>
    <property type="project" value="UniProtKB-SubCell"/>
</dbReference>
<evidence type="ECO:0000256" key="4">
    <source>
        <dbReference type="ARBA" id="ARBA00022692"/>
    </source>
</evidence>
<keyword evidence="7" id="KW-0479">Metal-binding</keyword>
<organism evidence="9 10">
    <name type="scientific">Actinopolyspora xinjiangensis</name>
    <dbReference type="NCBI Taxonomy" id="405564"/>
    <lineage>
        <taxon>Bacteria</taxon>
        <taxon>Bacillati</taxon>
        <taxon>Actinomycetota</taxon>
        <taxon>Actinomycetes</taxon>
        <taxon>Actinopolysporales</taxon>
        <taxon>Actinopolysporaceae</taxon>
        <taxon>Actinopolyspora</taxon>
    </lineage>
</organism>
<feature type="transmembrane region" description="Helical" evidence="8">
    <location>
        <begin position="184"/>
        <end position="208"/>
    </location>
</feature>
<feature type="transmembrane region" description="Helical" evidence="8">
    <location>
        <begin position="111"/>
        <end position="128"/>
    </location>
</feature>
<name>A0A1H0QNR2_9ACTN</name>
<evidence type="ECO:0000256" key="2">
    <source>
        <dbReference type="ARBA" id="ARBA00008488"/>
    </source>
</evidence>
<evidence type="ECO:0000256" key="1">
    <source>
        <dbReference type="ARBA" id="ARBA00004651"/>
    </source>
</evidence>
<feature type="transmembrane region" description="Helical" evidence="8">
    <location>
        <begin position="160"/>
        <end position="178"/>
    </location>
</feature>
<dbReference type="EMBL" id="FNJR01000002">
    <property type="protein sequence ID" value="SDP18964.1"/>
    <property type="molecule type" value="Genomic_DNA"/>
</dbReference>
<feature type="binding site" evidence="7">
    <location>
        <position position="91"/>
    </location>
    <ligand>
        <name>Zn(2+)</name>
        <dbReference type="ChEBI" id="CHEBI:29105"/>
    </ligand>
</feature>
<dbReference type="PANTHER" id="PTHR20855">
    <property type="entry name" value="ADIPOR/PROGESTIN RECEPTOR-RELATED"/>
    <property type="match status" value="1"/>
</dbReference>
<keyword evidence="4 8" id="KW-0812">Transmembrane</keyword>
<keyword evidence="7" id="KW-0862">Zinc</keyword>
<evidence type="ECO:0000256" key="8">
    <source>
        <dbReference type="SAM" id="Phobius"/>
    </source>
</evidence>
<dbReference type="GO" id="GO:0140911">
    <property type="term" value="F:pore-forming activity"/>
    <property type="evidence" value="ECO:0007669"/>
    <property type="project" value="InterPro"/>
</dbReference>
<feature type="transmembrane region" description="Helical" evidence="8">
    <location>
        <begin position="69"/>
        <end position="90"/>
    </location>
</feature>
<reference evidence="10" key="1">
    <citation type="submission" date="2016-10" db="EMBL/GenBank/DDBJ databases">
        <authorList>
            <person name="Varghese N."/>
            <person name="Submissions S."/>
        </authorList>
    </citation>
    <scope>NUCLEOTIDE SEQUENCE [LARGE SCALE GENOMIC DNA]</scope>
    <source>
        <strain evidence="10">DSM 46732</strain>
    </source>
</reference>
<evidence type="ECO:0000256" key="7">
    <source>
        <dbReference type="PIRSR" id="PIRSR604254-1"/>
    </source>
</evidence>
<dbReference type="Proteomes" id="UP000199497">
    <property type="component" value="Unassembled WGS sequence"/>
</dbReference>
<dbReference type="NCBIfam" id="TIGR01065">
    <property type="entry name" value="hlyIII"/>
    <property type="match status" value="1"/>
</dbReference>
<proteinExistence type="inferred from homology"/>
<evidence type="ECO:0000313" key="10">
    <source>
        <dbReference type="Proteomes" id="UP000199497"/>
    </source>
</evidence>
<dbReference type="STRING" id="405564.SAMN04487905_102323"/>
<feature type="binding site" evidence="7">
    <location>
        <position position="225"/>
    </location>
    <ligand>
        <name>Zn(2+)</name>
        <dbReference type="ChEBI" id="CHEBI:29105"/>
    </ligand>
</feature>
<feature type="transmembrane region" description="Helical" evidence="8">
    <location>
        <begin position="220"/>
        <end position="243"/>
    </location>
</feature>
<keyword evidence="6 8" id="KW-0472">Membrane</keyword>
<feature type="transmembrane region" description="Helical" evidence="8">
    <location>
        <begin position="41"/>
        <end position="63"/>
    </location>
</feature>
<dbReference type="Pfam" id="PF03006">
    <property type="entry name" value="HlyIII"/>
    <property type="match status" value="1"/>
</dbReference>
<accession>A0A1H0QNR2</accession>
<evidence type="ECO:0000313" key="9">
    <source>
        <dbReference type="EMBL" id="SDP18964.1"/>
    </source>
</evidence>
<dbReference type="PANTHER" id="PTHR20855:SF3">
    <property type="entry name" value="LD03007P"/>
    <property type="match status" value="1"/>
</dbReference>
<keyword evidence="5 8" id="KW-1133">Transmembrane helix</keyword>
<keyword evidence="10" id="KW-1185">Reference proteome</keyword>
<keyword evidence="3" id="KW-1003">Cell membrane</keyword>
<dbReference type="GO" id="GO:0046872">
    <property type="term" value="F:metal ion binding"/>
    <property type="evidence" value="ECO:0007669"/>
    <property type="project" value="UniProtKB-KW"/>
</dbReference>
<comment type="subcellular location">
    <subcellularLocation>
        <location evidence="1">Cell membrane</location>
        <topology evidence="1">Multi-pass membrane protein</topology>
    </subcellularLocation>
</comment>
<gene>
    <name evidence="9" type="ORF">SAMN04487905_102323</name>
</gene>
<evidence type="ECO:0000256" key="6">
    <source>
        <dbReference type="ARBA" id="ARBA00023136"/>
    </source>
</evidence>
<evidence type="ECO:0000256" key="3">
    <source>
        <dbReference type="ARBA" id="ARBA00022475"/>
    </source>
</evidence>